<evidence type="ECO:0000259" key="6">
    <source>
        <dbReference type="Pfam" id="PF12867"/>
    </source>
</evidence>
<evidence type="ECO:0000259" key="5">
    <source>
        <dbReference type="Pfam" id="PF03781"/>
    </source>
</evidence>
<evidence type="ECO:0000256" key="4">
    <source>
        <dbReference type="SAM" id="MobiDB-lite"/>
    </source>
</evidence>
<feature type="region of interest" description="Disordered" evidence="4">
    <location>
        <begin position="1"/>
        <end position="29"/>
    </location>
</feature>
<dbReference type="GO" id="GO:0008168">
    <property type="term" value="F:methyltransferase activity"/>
    <property type="evidence" value="ECO:0007669"/>
    <property type="project" value="UniProtKB-KW"/>
</dbReference>
<accession>A0A917LVP5</accession>
<dbReference type="NCBIfam" id="TIGR04345">
    <property type="entry name" value="ovoA_Cterm"/>
    <property type="match status" value="1"/>
</dbReference>
<evidence type="ECO:0000313" key="8">
    <source>
        <dbReference type="Proteomes" id="UP000627715"/>
    </source>
</evidence>
<dbReference type="OrthoDB" id="9768004at2"/>
<keyword evidence="7" id="KW-0489">Methyltransferase</keyword>
<keyword evidence="7" id="KW-0808">Transferase</keyword>
<dbReference type="Pfam" id="PF03781">
    <property type="entry name" value="FGE-sulfatase"/>
    <property type="match status" value="1"/>
</dbReference>
<dbReference type="GO" id="GO:0032259">
    <property type="term" value="P:methylation"/>
    <property type="evidence" value="ECO:0007669"/>
    <property type="project" value="UniProtKB-KW"/>
</dbReference>
<evidence type="ECO:0000313" key="7">
    <source>
        <dbReference type="EMBL" id="GGG60008.1"/>
    </source>
</evidence>
<dbReference type="PANTHER" id="PTHR23150:SF26">
    <property type="entry name" value="GENERIC METHYLTRANSFERASE"/>
    <property type="match status" value="1"/>
</dbReference>
<dbReference type="InterPro" id="IPR027577">
    <property type="entry name" value="OvoA_Nterm"/>
</dbReference>
<dbReference type="InterPro" id="IPR027625">
    <property type="entry name" value="OvoA_Cterm"/>
</dbReference>
<protein>
    <submittedName>
        <fullName evidence="7">SAM-dependent methyltransferase</fullName>
    </submittedName>
</protein>
<dbReference type="Pfam" id="PF12867">
    <property type="entry name" value="DinB_2"/>
    <property type="match status" value="1"/>
</dbReference>
<feature type="domain" description="DinB-like" evidence="6">
    <location>
        <begin position="57"/>
        <end position="195"/>
    </location>
</feature>
<reference evidence="7" key="2">
    <citation type="submission" date="2020-09" db="EMBL/GenBank/DDBJ databases">
        <authorList>
            <person name="Sun Q."/>
            <person name="Zhou Y."/>
        </authorList>
    </citation>
    <scope>NUCLEOTIDE SEQUENCE</scope>
    <source>
        <strain evidence="7">CGMCC 1.15425</strain>
    </source>
</reference>
<dbReference type="AlphaFoldDB" id="A0A917LVP5"/>
<dbReference type="PANTHER" id="PTHR23150">
    <property type="entry name" value="SULFATASE MODIFYING FACTOR 1, 2"/>
    <property type="match status" value="1"/>
</dbReference>
<dbReference type="CDD" id="cd02440">
    <property type="entry name" value="AdoMet_MTases"/>
    <property type="match status" value="1"/>
</dbReference>
<dbReference type="InterPro" id="IPR029063">
    <property type="entry name" value="SAM-dependent_MTases_sf"/>
</dbReference>
<keyword evidence="8" id="KW-1185">Reference proteome</keyword>
<evidence type="ECO:0000256" key="3">
    <source>
        <dbReference type="ARBA" id="ARBA00037882"/>
    </source>
</evidence>
<keyword evidence="2" id="KW-0408">Iron</keyword>
<dbReference type="NCBIfam" id="TIGR04344">
    <property type="entry name" value="ovoA_Nterm"/>
    <property type="match status" value="1"/>
</dbReference>
<comment type="caution">
    <text evidence="7">The sequence shown here is derived from an EMBL/GenBank/DDBJ whole genome shotgun (WGS) entry which is preliminary data.</text>
</comment>
<reference evidence="7" key="1">
    <citation type="journal article" date="2014" name="Int. J. Syst. Evol. Microbiol.">
        <title>Complete genome sequence of Corynebacterium casei LMG S-19264T (=DSM 44701T), isolated from a smear-ripened cheese.</title>
        <authorList>
            <consortium name="US DOE Joint Genome Institute (JGI-PGF)"/>
            <person name="Walter F."/>
            <person name="Albersmeier A."/>
            <person name="Kalinowski J."/>
            <person name="Ruckert C."/>
        </authorList>
    </citation>
    <scope>NUCLEOTIDE SEQUENCE</scope>
    <source>
        <strain evidence="7">CGMCC 1.15425</strain>
    </source>
</reference>
<feature type="domain" description="Sulfatase-modifying factor enzyme-like" evidence="5">
    <location>
        <begin position="255"/>
        <end position="536"/>
    </location>
</feature>
<dbReference type="EMBL" id="BMIY01000006">
    <property type="protein sequence ID" value="GGG60008.1"/>
    <property type="molecule type" value="Genomic_DNA"/>
</dbReference>
<gene>
    <name evidence="7" type="ORF">GCM10011403_16640</name>
</gene>
<evidence type="ECO:0000256" key="2">
    <source>
        <dbReference type="ARBA" id="ARBA00023004"/>
    </source>
</evidence>
<dbReference type="InterPro" id="IPR024775">
    <property type="entry name" value="DinB-like"/>
</dbReference>
<comment type="pathway">
    <text evidence="3">Amino-acid biosynthesis; ergothioneine biosynthesis.</text>
</comment>
<dbReference type="Pfam" id="PF13489">
    <property type="entry name" value="Methyltransf_23"/>
    <property type="match status" value="1"/>
</dbReference>
<dbReference type="InterPro" id="IPR042095">
    <property type="entry name" value="SUMF_sf"/>
</dbReference>
<sequence>MSQAYSETKRSKRLPQALASAVPGQPPQTEPAWAGNAAYSLPLVDAGAGRDALLAYFHNTWALTETLFSALVSEEAYYVRPYHKTRHPLIFYYVHPVSFYVNKLLVAGLISEPINKEFEALFETGVDEMSWDDLHEGEQEVWPSVAEAQIYRQQVYTMVCELIETHPAFDTPITMEDPGWALIMCFEHERIHLETSSVLIRELPLKYLRVPNQWPSFASHQTASAVRTSSAASGVAETRFVSPVKGLHYPDDNPMIAVAATEVQLGKPRHWPSYGWDNEYGSERRDVPAFQASERLISNGEFYEFVSCGAYLEEKYWSEAGWQWRRFRNTRWPTFWVQDGPVGSHQYRLRTLFEEIPMQWDWPAIVNFYEAKAYCSWLTEQQSANQRPYRLLLEKEHVAMRDAAQQQLVNWQPRGGDRQDDLLTLDPVMADSALSNRGHNLNLRFGSEGPVEADEPNEAGFRDVFGNVWQWCEDAFHPLQDFEIHPYYVDFSMPCFDGEHQMILGGSFISTGDEASVWARFHFRPHFFQHAGFRVVQGEALLPDTGKLRYESDVLLNQYLLFHYGSAMEQRDESISQSAGHPATPPFMETMASLVVSHASRPGSVLDLGCAVGRASFELARHFEDVVAVDYSDSFIAAAQHLQQHGQLDYERLESGRHTTTLQARVENPAGPDRLQFMQGDAGNLQGSSLSQPLSQPPNEAGRFDAVLMSNLLCRLPDPAACLAQFVGDASPLAEGGILVLASPNTWMEQYTPAEKFLDAPDSDGAVEVLASLLPGFELLHQQDLPFMIREHRRKYEYVVSHVTIWRRKL</sequence>
<dbReference type="RefSeq" id="WP_068812405.1">
    <property type="nucleotide sequence ID" value="NZ_BMIY01000006.1"/>
</dbReference>
<dbReference type="InterPro" id="IPR016187">
    <property type="entry name" value="CTDL_fold"/>
</dbReference>
<name>A0A917LVP5_9GAMM</name>
<organism evidence="7 8">
    <name type="scientific">Pseudohongiella nitratireducens</name>
    <dbReference type="NCBI Taxonomy" id="1768907"/>
    <lineage>
        <taxon>Bacteria</taxon>
        <taxon>Pseudomonadati</taxon>
        <taxon>Pseudomonadota</taxon>
        <taxon>Gammaproteobacteria</taxon>
        <taxon>Pseudomonadales</taxon>
        <taxon>Pseudohongiellaceae</taxon>
        <taxon>Pseudohongiella</taxon>
    </lineage>
</organism>
<dbReference type="Proteomes" id="UP000627715">
    <property type="component" value="Unassembled WGS sequence"/>
</dbReference>
<dbReference type="InterPro" id="IPR005532">
    <property type="entry name" value="SUMF_dom"/>
</dbReference>
<dbReference type="Gene3D" id="3.40.50.150">
    <property type="entry name" value="Vaccinia Virus protein VP39"/>
    <property type="match status" value="1"/>
</dbReference>
<dbReference type="Gene3D" id="3.90.1580.10">
    <property type="entry name" value="paralog of FGE (formylglycine-generating enzyme)"/>
    <property type="match status" value="1"/>
</dbReference>
<keyword evidence="1" id="KW-0560">Oxidoreductase</keyword>
<evidence type="ECO:0000256" key="1">
    <source>
        <dbReference type="ARBA" id="ARBA00023002"/>
    </source>
</evidence>
<dbReference type="SUPFAM" id="SSF56436">
    <property type="entry name" value="C-type lectin-like"/>
    <property type="match status" value="1"/>
</dbReference>
<dbReference type="GO" id="GO:0120147">
    <property type="term" value="F:formylglycine-generating oxidase activity"/>
    <property type="evidence" value="ECO:0007669"/>
    <property type="project" value="TreeGrafter"/>
</dbReference>
<dbReference type="InterPro" id="IPR051043">
    <property type="entry name" value="Sulfatase_Mod_Factor_Kinase"/>
</dbReference>
<dbReference type="SUPFAM" id="SSF53335">
    <property type="entry name" value="S-adenosyl-L-methionine-dependent methyltransferases"/>
    <property type="match status" value="1"/>
</dbReference>
<proteinExistence type="predicted"/>